<feature type="transmembrane region" description="Helical" evidence="2">
    <location>
        <begin position="141"/>
        <end position="164"/>
    </location>
</feature>
<comment type="caution">
    <text evidence="4">The sequence shown here is derived from an EMBL/GenBank/DDBJ whole genome shotgun (WGS) entry which is preliminary data.</text>
</comment>
<dbReference type="OrthoDB" id="9814612at2"/>
<reference evidence="4 5" key="1">
    <citation type="submission" date="2019-07" db="EMBL/GenBank/DDBJ databases">
        <title>New Mycobacterium species.</title>
        <authorList>
            <person name="Tortoli E."/>
            <person name="Ghielmetti G."/>
            <person name="Friedel U."/>
            <person name="Trovato A."/>
        </authorList>
    </citation>
    <scope>NUCLEOTIDE SEQUENCE [LARGE SCALE GENOMIC DNA]</scope>
    <source>
        <strain evidence="4 5">16-83</strain>
    </source>
</reference>
<evidence type="ECO:0000259" key="3">
    <source>
        <dbReference type="Pfam" id="PF00534"/>
    </source>
</evidence>
<organism evidence="4 5">
    <name type="scientific">Mycobacterium helveticum</name>
    <dbReference type="NCBI Taxonomy" id="2592811"/>
    <lineage>
        <taxon>Bacteria</taxon>
        <taxon>Bacillati</taxon>
        <taxon>Actinomycetota</taxon>
        <taxon>Actinomycetes</taxon>
        <taxon>Mycobacteriales</taxon>
        <taxon>Mycobacteriaceae</taxon>
        <taxon>Mycobacterium</taxon>
    </lineage>
</organism>
<dbReference type="SUPFAM" id="SSF53756">
    <property type="entry name" value="UDP-Glycosyltransferase/glycogen phosphorylase"/>
    <property type="match status" value="1"/>
</dbReference>
<evidence type="ECO:0000313" key="4">
    <source>
        <dbReference type="EMBL" id="TVS83679.1"/>
    </source>
</evidence>
<dbReference type="Gene3D" id="3.40.50.2000">
    <property type="entry name" value="Glycogen Phosphorylase B"/>
    <property type="match status" value="2"/>
</dbReference>
<keyword evidence="2" id="KW-1133">Transmembrane helix</keyword>
<dbReference type="InterPro" id="IPR001296">
    <property type="entry name" value="Glyco_trans_1"/>
</dbReference>
<dbReference type="GO" id="GO:0016757">
    <property type="term" value="F:glycosyltransferase activity"/>
    <property type="evidence" value="ECO:0007669"/>
    <property type="project" value="InterPro"/>
</dbReference>
<accession>A0A557XDR7</accession>
<evidence type="ECO:0000256" key="2">
    <source>
        <dbReference type="SAM" id="Phobius"/>
    </source>
</evidence>
<name>A0A557XDR7_9MYCO</name>
<keyword evidence="2" id="KW-0472">Membrane</keyword>
<gene>
    <name evidence="4" type="ORF">FPZ47_23170</name>
</gene>
<evidence type="ECO:0000256" key="1">
    <source>
        <dbReference type="ARBA" id="ARBA00022679"/>
    </source>
</evidence>
<feature type="transmembrane region" description="Helical" evidence="2">
    <location>
        <begin position="20"/>
        <end position="40"/>
    </location>
</feature>
<dbReference type="Pfam" id="PF00534">
    <property type="entry name" value="Glycos_transf_1"/>
    <property type="match status" value="1"/>
</dbReference>
<dbReference type="CDD" id="cd03801">
    <property type="entry name" value="GT4_PimA-like"/>
    <property type="match status" value="1"/>
</dbReference>
<dbReference type="AlphaFoldDB" id="A0A557XDR7"/>
<evidence type="ECO:0000313" key="5">
    <source>
        <dbReference type="Proteomes" id="UP000320513"/>
    </source>
</evidence>
<dbReference type="EMBL" id="VMQU01000139">
    <property type="protein sequence ID" value="TVS83679.1"/>
    <property type="molecule type" value="Genomic_DNA"/>
</dbReference>
<sequence>MPIRTGAPPPAMAGMLAPDPVFSCPGAVGHTVAMVAADIWRRVKAGRHAIGASRTRSDLPRVLVISHRWELDGGAEFGFRDMVLALRKKRPDLDLVGVYPRKGSLATECAGYGIRTEITWVPWWAYYEQWREGLTSRLAQALVGALLVPLVEAIVLALLLPGILRAVLLLVRERPTMVLTNTMGIPSHALAAKLLGIPHYWMVCEFGKHDHQLRFFLGYRRTVRAIGRLSNTVICSSQAVERSLLAVDPTMKTCVLYPAIDAALATPPQRRPGEPMRVVLVGRFSQSKGQQLAVEAVALARKAGVDIELAVVGAGDQEPVRELARRLGVADLVNIHGPTDDVERYWSAAHVGLMCSECEAFGRVTVEAMRAGLPVCGTNAGGTPEIIDSGVNGLLSPAGDANALAANLMTLESDEELRRSLAVRAVETAQRFERHRHDNELATILGLC</sequence>
<dbReference type="Proteomes" id="UP000320513">
    <property type="component" value="Unassembled WGS sequence"/>
</dbReference>
<keyword evidence="5" id="KW-1185">Reference proteome</keyword>
<proteinExistence type="predicted"/>
<protein>
    <submittedName>
        <fullName evidence="4">Glycosyltransferase family 4 protein</fullName>
    </submittedName>
</protein>
<keyword evidence="1 4" id="KW-0808">Transferase</keyword>
<feature type="domain" description="Glycosyl transferase family 1" evidence="3">
    <location>
        <begin position="270"/>
        <end position="423"/>
    </location>
</feature>
<keyword evidence="2" id="KW-0812">Transmembrane</keyword>
<dbReference type="PANTHER" id="PTHR12526">
    <property type="entry name" value="GLYCOSYLTRANSFERASE"/>
    <property type="match status" value="1"/>
</dbReference>
<dbReference type="PANTHER" id="PTHR12526:SF630">
    <property type="entry name" value="GLYCOSYLTRANSFERASE"/>
    <property type="match status" value="1"/>
</dbReference>